<reference evidence="2 3" key="1">
    <citation type="journal article" date="2019" name="Emerg. Microbes Infect.">
        <title>Comprehensive subspecies identification of 175 nontuberculous mycobacteria species based on 7547 genomic profiles.</title>
        <authorList>
            <person name="Matsumoto Y."/>
            <person name="Kinjo T."/>
            <person name="Motooka D."/>
            <person name="Nabeya D."/>
            <person name="Jung N."/>
            <person name="Uechi K."/>
            <person name="Horii T."/>
            <person name="Iida T."/>
            <person name="Fujita J."/>
            <person name="Nakamura S."/>
        </authorList>
    </citation>
    <scope>NUCLEOTIDE SEQUENCE [LARGE SCALE GENOMIC DNA]</scope>
    <source>
        <strain evidence="2 3">JCM 17322</strain>
    </source>
</reference>
<dbReference type="EMBL" id="BLKW01000002">
    <property type="protein sequence ID" value="GFG72754.1"/>
    <property type="molecule type" value="Genomic_DNA"/>
</dbReference>
<feature type="transmembrane region" description="Helical" evidence="1">
    <location>
        <begin position="65"/>
        <end position="83"/>
    </location>
</feature>
<evidence type="ECO:0000256" key="1">
    <source>
        <dbReference type="SAM" id="Phobius"/>
    </source>
</evidence>
<name>A0A7I9XS32_9MYCO</name>
<protein>
    <submittedName>
        <fullName evidence="2">Uncharacterized protein</fullName>
    </submittedName>
</protein>
<keyword evidence="1" id="KW-0472">Membrane</keyword>
<keyword evidence="1" id="KW-1133">Transmembrane helix</keyword>
<keyword evidence="3" id="KW-1185">Reference proteome</keyword>
<proteinExistence type="predicted"/>
<gene>
    <name evidence="2" type="ORF">MBOT_01190</name>
</gene>
<accession>A0A7I9XS32</accession>
<organism evidence="2 3">
    <name type="scientific">Mycobacterium botniense</name>
    <dbReference type="NCBI Taxonomy" id="84962"/>
    <lineage>
        <taxon>Bacteria</taxon>
        <taxon>Bacillati</taxon>
        <taxon>Actinomycetota</taxon>
        <taxon>Actinomycetes</taxon>
        <taxon>Mycobacteriales</taxon>
        <taxon>Mycobacteriaceae</taxon>
        <taxon>Mycobacterium</taxon>
    </lineage>
</organism>
<comment type="caution">
    <text evidence="2">The sequence shown here is derived from an EMBL/GenBank/DDBJ whole genome shotgun (WGS) entry which is preliminary data.</text>
</comment>
<dbReference type="AlphaFoldDB" id="A0A7I9XS32"/>
<sequence>MAAFQASVTYSARFGNRHMSPSRTSAPLRAFNWLSTTRTGLSCATVGVLSLAGLDGYEYWQTGKAIYGFFVVFMLGLIINAWLQVYRHRNDPSWPPKLQWVSRNRVDEHDQRV</sequence>
<evidence type="ECO:0000313" key="3">
    <source>
        <dbReference type="Proteomes" id="UP000465361"/>
    </source>
</evidence>
<dbReference type="Proteomes" id="UP000465361">
    <property type="component" value="Unassembled WGS sequence"/>
</dbReference>
<evidence type="ECO:0000313" key="2">
    <source>
        <dbReference type="EMBL" id="GFG72754.1"/>
    </source>
</evidence>
<keyword evidence="1" id="KW-0812">Transmembrane</keyword>